<feature type="compositionally biased region" description="Polar residues" evidence="1">
    <location>
        <begin position="93"/>
        <end position="103"/>
    </location>
</feature>
<evidence type="ECO:0000313" key="2">
    <source>
        <dbReference type="EMBL" id="RKU46186.1"/>
    </source>
</evidence>
<feature type="compositionally biased region" description="Polar residues" evidence="1">
    <location>
        <begin position="890"/>
        <end position="909"/>
    </location>
</feature>
<dbReference type="EMBL" id="QVQW01000016">
    <property type="protein sequence ID" value="RKU46186.1"/>
    <property type="molecule type" value="Genomic_DNA"/>
</dbReference>
<name>A0A420YE73_9PEZI</name>
<feature type="compositionally biased region" description="Basic and acidic residues" evidence="1">
    <location>
        <begin position="915"/>
        <end position="927"/>
    </location>
</feature>
<feature type="compositionally biased region" description="Low complexity" evidence="1">
    <location>
        <begin position="10"/>
        <end position="19"/>
    </location>
</feature>
<protein>
    <submittedName>
        <fullName evidence="2">Uncharacterized protein</fullName>
    </submittedName>
</protein>
<feature type="region of interest" description="Disordered" evidence="1">
    <location>
        <begin position="240"/>
        <end position="275"/>
    </location>
</feature>
<feature type="compositionally biased region" description="Low complexity" evidence="1">
    <location>
        <begin position="169"/>
        <end position="180"/>
    </location>
</feature>
<dbReference type="AlphaFoldDB" id="A0A420YE73"/>
<dbReference type="Proteomes" id="UP000275385">
    <property type="component" value="Unassembled WGS sequence"/>
</dbReference>
<comment type="caution">
    <text evidence="2">The sequence shown here is derived from an EMBL/GenBank/DDBJ whole genome shotgun (WGS) entry which is preliminary data.</text>
</comment>
<feature type="compositionally biased region" description="Polar residues" evidence="1">
    <location>
        <begin position="600"/>
        <end position="610"/>
    </location>
</feature>
<feature type="region of interest" description="Disordered" evidence="1">
    <location>
        <begin position="161"/>
        <end position="205"/>
    </location>
</feature>
<dbReference type="STRING" id="177199.A0A420YE73"/>
<evidence type="ECO:0000313" key="3">
    <source>
        <dbReference type="Proteomes" id="UP000275385"/>
    </source>
</evidence>
<proteinExistence type="predicted"/>
<keyword evidence="3" id="KW-1185">Reference proteome</keyword>
<dbReference type="OrthoDB" id="5242346at2759"/>
<organism evidence="2 3">
    <name type="scientific">Coniochaeta pulveracea</name>
    <dbReference type="NCBI Taxonomy" id="177199"/>
    <lineage>
        <taxon>Eukaryota</taxon>
        <taxon>Fungi</taxon>
        <taxon>Dikarya</taxon>
        <taxon>Ascomycota</taxon>
        <taxon>Pezizomycotina</taxon>
        <taxon>Sordariomycetes</taxon>
        <taxon>Sordariomycetidae</taxon>
        <taxon>Coniochaetales</taxon>
        <taxon>Coniochaetaceae</taxon>
        <taxon>Coniochaeta</taxon>
    </lineage>
</organism>
<feature type="region of interest" description="Disordered" evidence="1">
    <location>
        <begin position="965"/>
        <end position="985"/>
    </location>
</feature>
<feature type="region of interest" description="Disordered" evidence="1">
    <location>
        <begin position="773"/>
        <end position="807"/>
    </location>
</feature>
<feature type="region of interest" description="Disordered" evidence="1">
    <location>
        <begin position="1"/>
        <end position="115"/>
    </location>
</feature>
<gene>
    <name evidence="2" type="ORF">DL546_008593</name>
</gene>
<feature type="compositionally biased region" description="Polar residues" evidence="1">
    <location>
        <begin position="261"/>
        <end position="270"/>
    </location>
</feature>
<evidence type="ECO:0000256" key="1">
    <source>
        <dbReference type="SAM" id="MobiDB-lite"/>
    </source>
</evidence>
<sequence>MGPDVPPGRPSSHGSSSVGFAEDDATLPLRGGAWPPSRRLTDTKTMLASPGPLESMLKTTTETGDIGIFSMRPSHSTNRKRTPYHPTMGPSRSLPSRTMSMNSAGRRHPRDDRRVLPTYRDTTSEVISLYGLNRDNSGCGSSARSLDDVGFRSYSLTSCGSRVLSDQKSTGTSESRSSGGDVRVMARPRSPYPYHTRLKRPGVRPISPALTSDGIVDYSRMVEIDRPSYRTIHRSYSRAYPSEFHHKPHPRSHSGDGRSFQYLSSGNSGHQVHRSGHALTELPPAWVNHGRNRSLIAPGDRADETSSISSIVRLYGHSRASSVTRLSVPRLGSFYYDYGEDFEPAVGRTITACVTVSPTPTRSSMMNRPMVLDNSCEPLLATGMDLGNPIPPLLHADSSSLAPAPARASLDSSVPLASLDCKSIETKDVRENSLALVPVPVDHDTVTSDSVASTTTYQKLDSTSAVTSGPILVTYTAEDIVIGASTHQGSLTQLTNASQMDQADDALVLSKPDPETERSWSTILSEGQGDNTVTEVDLDKADDKPLTRVVDSNEHTSVVEPTQNDTSTNIVATADSNNVPDISFCSTVDNSENDTRHSDPATTPGASEPTNGAYVAELGDYSEEASKAIIPMAQRQSDLYSLQSGLSDLKSFVHKLDNAGLLRDGDDLTKTENDIKSANLVGHFDRATTVHAMRRTSNRGLEKDDLDIYPSRHSRLVVTDLTFDSRHSVDGSSLVYSSAKIKALPLLPNIAYSNGNRRLKLTSSANLRVPQRLSSFHGSAGGGQPPDTCKTDSLFPESRNPAGKPPRILHNTLIQQGNNGATDPSQDTSITYGISGLCVGRQPLKRAIGSTLPVKAPDSSYHPTHVHELSAALVSISNQGRATKGFNGRSKGNTVRLPSTARLSATAKSLQRRASGHESASRNKEEAPVLNKPLPSPPGNAHGGPATQPRGLKKSLSNLRMRLTDVRAQSGETSSSDSRLQRRDEKIGLGVPVTLHGTSSNTFSSGSTEEDIMHAGFRQKFARWMKSAKKAVHSCRRFSSSTGETSLNTDP</sequence>
<feature type="region of interest" description="Disordered" evidence="1">
    <location>
        <begin position="587"/>
        <end position="612"/>
    </location>
</feature>
<accession>A0A420YE73</accession>
<feature type="region of interest" description="Disordered" evidence="1">
    <location>
        <begin position="881"/>
        <end position="952"/>
    </location>
</feature>
<reference evidence="2 3" key="1">
    <citation type="submission" date="2018-08" db="EMBL/GenBank/DDBJ databases">
        <title>Draft genome of the lignicolous fungus Coniochaeta pulveracea.</title>
        <authorList>
            <person name="Borstlap C.J."/>
            <person name="De Witt R.N."/>
            <person name="Botha A."/>
            <person name="Volschenk H."/>
        </authorList>
    </citation>
    <scope>NUCLEOTIDE SEQUENCE [LARGE SCALE GENOMIC DNA]</scope>
    <source>
        <strain evidence="2 3">CAB683</strain>
    </source>
</reference>